<protein>
    <recommendedName>
        <fullName evidence="6">TATA-binding protein interacting (TIP20) domain-containing protein</fullName>
    </recommendedName>
</protein>
<gene>
    <name evidence="7" type="ORF">AMSG_11293</name>
</gene>
<dbReference type="InterPro" id="IPR039852">
    <property type="entry name" value="CAND1/CAND2"/>
</dbReference>
<organism evidence="7 8">
    <name type="scientific">Thecamonas trahens ATCC 50062</name>
    <dbReference type="NCBI Taxonomy" id="461836"/>
    <lineage>
        <taxon>Eukaryota</taxon>
        <taxon>Apusozoa</taxon>
        <taxon>Apusomonadida</taxon>
        <taxon>Apusomonadidae</taxon>
        <taxon>Thecamonas</taxon>
    </lineage>
</organism>
<evidence type="ECO:0000259" key="6">
    <source>
        <dbReference type="Pfam" id="PF08623"/>
    </source>
</evidence>
<dbReference type="InterPro" id="IPR013932">
    <property type="entry name" value="TATA-bd_TIP120"/>
</dbReference>
<dbReference type="InterPro" id="IPR016024">
    <property type="entry name" value="ARM-type_fold"/>
</dbReference>
<sequence>MPHPVSASTSASTSAEPAAVVAGPIRELDTAALALKALVENIVAALDAEHAAAAAAAVAAAASASASATSGSDAQAGVSDAMLGRAHFTAAHVLEPLTSGLEKAAALSDNHLLRCLEVLSVFTGSAWFSSIVLDSQNAIVDTVRALFSHSRATARKLAIGCYVAVAHFARSEGEDELVAELVADIVSWLETHAAEWRQDAASPAANATLRTYVLALSSLVAAVPSAFTPHLATVLDTLTLVIADPADREHVSDSVVELSEAVLLALRAVVLALSTSLPPRLLDAIKGLATSAVTFDPNFQGSSPATDAAGPADESMAVSEGSDNDDDDDLLFDSEFEDSDEGFTDDDEDISWKVRRAGWQLLTAIISSTPGVVATLFETSLSLFVARFDEREPTVQTHAFETFVALLEQTYAFADVNDHALAILRDSLPSVVASLARVADARVESSRVGAINVFLALLKLVGVAGLAPDYPQWHRVFRAGLAASRKYTDDVRIATLAGIRAFFTALPSSLAQLGSLPAVQVVTELVPDVVALATLDCDYRLTVAALHGLASLFPHLEGCMTRDEIAGEAFTTLVSPVFAALDALLSAANVYTDVRKVVLSAFAELVVSACAVAVPPRLVTAMDPLFVAFAAKLDSDVIRSASVAALCRMCEAAVPPPSLVAHLPTVLAKLCDFLVLASRPLKQHALLAIRLVVTSYASALETAALSADTQTLVATILKRIGASLLSPRDVLLATTAIETALALAPFVGPASFRRTTEADVLKLATAPTTTGAVDECGDAILAYYSFLVSSGAMSLDDLTAALIGLATTLTCLDDLPRSAFVIFGRILGRAASSNPDVSATAAATAHLAVVRQYGLCIQAATAAKAKLAAKRAKLAAKVEASEGAVAAEAEASSSSRSGSGASASASANAAAHRATLKKTEDQLAAVLAEIDALREAEPADIGGALVATYALGELAARDDLTSVEGLFDAVVVLLSSLDDQIRSAGAFALGRALLGAPSTFLPQVLDVLASANASSLYFIVQAFDHMFTAAQASGVALVSMSDLQPALETMQTGLFAAAAELPAGDGTRNLIARVLGLLARGALDCQLGILAGKLQHVDEAPSEAETALVALRTALAPPLVVATALACVDRILPLLLPLLGHTELDVRAAAVGTVAFVAKFYARALAAPAAPDAGLDHALPLLYALVEPNPDLVETVNRGPFKQKIDHGASVRAAALDCMAIILSKLPDRLDMAEFVRTVVSVGMADTQHPVKLLAHRTLVHMVALLPIPLAQWTEAIIDALRKSLDARPKVTHQLAIQQHTELVESALKVVAAISASPHLASPRWNAWVASEVTTGQHADTYARLVAASAKDAARS</sequence>
<reference evidence="7 8" key="1">
    <citation type="submission" date="2010-05" db="EMBL/GenBank/DDBJ databases">
        <title>The Genome Sequence of Thecamonas trahens ATCC 50062.</title>
        <authorList>
            <consortium name="The Broad Institute Genome Sequencing Platform"/>
            <person name="Russ C."/>
            <person name="Cuomo C."/>
            <person name="Shea T."/>
            <person name="Young S.K."/>
            <person name="Zeng Q."/>
            <person name="Koehrsen M."/>
            <person name="Haas B."/>
            <person name="Borodovsky M."/>
            <person name="Guigo R."/>
            <person name="Alvarado L."/>
            <person name="Berlin A."/>
            <person name="Bochicchio J."/>
            <person name="Borenstein D."/>
            <person name="Chapman S."/>
            <person name="Chen Z."/>
            <person name="Freedman E."/>
            <person name="Gellesch M."/>
            <person name="Goldberg J."/>
            <person name="Griggs A."/>
            <person name="Gujja S."/>
            <person name="Heilman E."/>
            <person name="Heiman D."/>
            <person name="Hepburn T."/>
            <person name="Howarth C."/>
            <person name="Jen D."/>
            <person name="Larson L."/>
            <person name="Mehta T."/>
            <person name="Park D."/>
            <person name="Pearson M."/>
            <person name="Roberts A."/>
            <person name="Saif S."/>
            <person name="Shenoy N."/>
            <person name="Sisk P."/>
            <person name="Stolte C."/>
            <person name="Sykes S."/>
            <person name="Thomson T."/>
            <person name="Walk T."/>
            <person name="White J."/>
            <person name="Yandava C."/>
            <person name="Burger G."/>
            <person name="Gray M.W."/>
            <person name="Holland P.W.H."/>
            <person name="King N."/>
            <person name="Lang F.B.F."/>
            <person name="Roger A.J."/>
            <person name="Ruiz-Trillo I."/>
            <person name="Lander E."/>
            <person name="Nusbaum C."/>
        </authorList>
    </citation>
    <scope>NUCLEOTIDE SEQUENCE [LARGE SCALE GENOMIC DNA]</scope>
    <source>
        <strain evidence="7 8">ATCC 50062</strain>
    </source>
</reference>
<evidence type="ECO:0000313" key="7">
    <source>
        <dbReference type="EMBL" id="KNC55849.1"/>
    </source>
</evidence>
<keyword evidence="2" id="KW-0677">Repeat</keyword>
<evidence type="ECO:0000256" key="4">
    <source>
        <dbReference type="SAM" id="Coils"/>
    </source>
</evidence>
<dbReference type="GeneID" id="25569305"/>
<evidence type="ECO:0000256" key="2">
    <source>
        <dbReference type="ARBA" id="ARBA00022737"/>
    </source>
</evidence>
<dbReference type="Gene3D" id="1.25.10.10">
    <property type="entry name" value="Leucine-rich Repeat Variant"/>
    <property type="match status" value="1"/>
</dbReference>
<dbReference type="Proteomes" id="UP000054408">
    <property type="component" value="Unassembled WGS sequence"/>
</dbReference>
<dbReference type="GO" id="GO:0010265">
    <property type="term" value="P:SCF complex assembly"/>
    <property type="evidence" value="ECO:0007669"/>
    <property type="project" value="InterPro"/>
</dbReference>
<dbReference type="OrthoDB" id="6260732at2759"/>
<feature type="coiled-coil region" evidence="4">
    <location>
        <begin position="909"/>
        <end position="936"/>
    </location>
</feature>
<proteinExistence type="inferred from homology"/>
<evidence type="ECO:0000256" key="3">
    <source>
        <dbReference type="ARBA" id="ARBA00022786"/>
    </source>
</evidence>
<dbReference type="InterPro" id="IPR011989">
    <property type="entry name" value="ARM-like"/>
</dbReference>
<dbReference type="EMBL" id="GL349507">
    <property type="protein sequence ID" value="KNC55849.1"/>
    <property type="molecule type" value="Genomic_DNA"/>
</dbReference>
<keyword evidence="8" id="KW-1185">Reference proteome</keyword>
<evidence type="ECO:0000256" key="1">
    <source>
        <dbReference type="ARBA" id="ARBA00007657"/>
    </source>
</evidence>
<comment type="similarity">
    <text evidence="1">Belongs to the CAND family.</text>
</comment>
<accession>A0A0L0DU44</accession>
<dbReference type="Pfam" id="PF08623">
    <property type="entry name" value="TIP120"/>
    <property type="match status" value="1"/>
</dbReference>
<evidence type="ECO:0000313" key="8">
    <source>
        <dbReference type="Proteomes" id="UP000054408"/>
    </source>
</evidence>
<feature type="domain" description="TATA-binding protein interacting (TIP20)" evidence="6">
    <location>
        <begin position="1175"/>
        <end position="1328"/>
    </location>
</feature>
<feature type="region of interest" description="Disordered" evidence="5">
    <location>
        <begin position="300"/>
        <end position="330"/>
    </location>
</feature>
<dbReference type="RefSeq" id="XP_013752775.1">
    <property type="nucleotide sequence ID" value="XM_013897321.1"/>
</dbReference>
<evidence type="ECO:0000256" key="5">
    <source>
        <dbReference type="SAM" id="MobiDB-lite"/>
    </source>
</evidence>
<dbReference type="eggNOG" id="KOG1824">
    <property type="taxonomic scope" value="Eukaryota"/>
</dbReference>
<keyword evidence="3" id="KW-0833">Ubl conjugation pathway</keyword>
<dbReference type="PANTHER" id="PTHR12696">
    <property type="entry name" value="TIP120"/>
    <property type="match status" value="1"/>
</dbReference>
<dbReference type="STRING" id="461836.A0A0L0DU44"/>
<dbReference type="SUPFAM" id="SSF48371">
    <property type="entry name" value="ARM repeat"/>
    <property type="match status" value="1"/>
</dbReference>
<name>A0A0L0DU44_THETB</name>
<keyword evidence="4" id="KW-0175">Coiled coil</keyword>